<evidence type="ECO:0000256" key="3">
    <source>
        <dbReference type="ARBA" id="ARBA00023163"/>
    </source>
</evidence>
<dbReference type="RefSeq" id="WP_272750856.1">
    <property type="nucleotide sequence ID" value="NZ_JAQQLF010000005.1"/>
</dbReference>
<evidence type="ECO:0000259" key="4">
    <source>
        <dbReference type="PROSITE" id="PS01124"/>
    </source>
</evidence>
<sequence length="326" mass="35709">MVNIAPHHKPVRFGFLLLPHASMADLAIATEVLTRANQLAERRAYEFLPLSLSGEMVTLSNGMRMPVDLPLAHAPKLDVLVVLADEVGIDVSADELGKAIGSQLSDHTQLVGIGCGSYWLARAGLLAGHRATIHWQEISRLTDEFPDVIVSSNLFELDGNRLTSAGGAATFDFMMALVAANLGQEFVATLSEVFSMERLRPGSERQRIPLATRIGGSQPKLTEAVSLMEANIEEPLTTDDIAYYVGVSRRQLERLFKQHLGTVPSKYYLELRLSRARQLLQQTSKSIVQIGLACGFSSGPHFSSTYRSHFGITPREERAQRSTPAA</sequence>
<dbReference type="SUPFAM" id="SSF46689">
    <property type="entry name" value="Homeodomain-like"/>
    <property type="match status" value="2"/>
</dbReference>
<keyword evidence="2" id="KW-0238">DNA-binding</keyword>
<gene>
    <name evidence="5" type="ORF">PQU95_04345</name>
</gene>
<dbReference type="PROSITE" id="PS01124">
    <property type="entry name" value="HTH_ARAC_FAMILY_2"/>
    <property type="match status" value="1"/>
</dbReference>
<protein>
    <submittedName>
        <fullName evidence="5">GlxA family transcriptional regulator</fullName>
    </submittedName>
</protein>
<dbReference type="InterPro" id="IPR029062">
    <property type="entry name" value="Class_I_gatase-like"/>
</dbReference>
<dbReference type="EMBL" id="JAQQLF010000005">
    <property type="protein sequence ID" value="MDC7716445.1"/>
    <property type="molecule type" value="Genomic_DNA"/>
</dbReference>
<evidence type="ECO:0000313" key="6">
    <source>
        <dbReference type="Proteomes" id="UP001219956"/>
    </source>
</evidence>
<dbReference type="PROSITE" id="PS00041">
    <property type="entry name" value="HTH_ARAC_FAMILY_1"/>
    <property type="match status" value="1"/>
</dbReference>
<dbReference type="Proteomes" id="UP001219956">
    <property type="component" value="Unassembled WGS sequence"/>
</dbReference>
<dbReference type="CDD" id="cd03136">
    <property type="entry name" value="GATase1_AraC_ArgR_like"/>
    <property type="match status" value="1"/>
</dbReference>
<dbReference type="InterPro" id="IPR002818">
    <property type="entry name" value="DJ-1/PfpI"/>
</dbReference>
<dbReference type="InterPro" id="IPR052158">
    <property type="entry name" value="INH-QAR"/>
</dbReference>
<name>A0ABT5IV49_9NEIS</name>
<dbReference type="SUPFAM" id="SSF52317">
    <property type="entry name" value="Class I glutamine amidotransferase-like"/>
    <property type="match status" value="1"/>
</dbReference>
<dbReference type="PRINTS" id="PR00032">
    <property type="entry name" value="HTHARAC"/>
</dbReference>
<dbReference type="InterPro" id="IPR020449">
    <property type="entry name" value="Tscrpt_reg_AraC-type_HTH"/>
</dbReference>
<comment type="caution">
    <text evidence="5">The sequence shown here is derived from an EMBL/GenBank/DDBJ whole genome shotgun (WGS) entry which is preliminary data.</text>
</comment>
<evidence type="ECO:0000313" key="5">
    <source>
        <dbReference type="EMBL" id="MDC7716445.1"/>
    </source>
</evidence>
<dbReference type="InterPro" id="IPR018062">
    <property type="entry name" value="HTH_AraC-typ_CS"/>
</dbReference>
<accession>A0ABT5IV49</accession>
<organism evidence="5 6">
    <name type="scientific">Vogesella aquatica</name>
    <dbReference type="NCBI Taxonomy" id="2984206"/>
    <lineage>
        <taxon>Bacteria</taxon>
        <taxon>Pseudomonadati</taxon>
        <taxon>Pseudomonadota</taxon>
        <taxon>Betaproteobacteria</taxon>
        <taxon>Neisseriales</taxon>
        <taxon>Chromobacteriaceae</taxon>
        <taxon>Vogesella</taxon>
    </lineage>
</organism>
<proteinExistence type="predicted"/>
<dbReference type="PANTHER" id="PTHR43130:SF3">
    <property type="entry name" value="HTH-TYPE TRANSCRIPTIONAL REGULATOR RV1931C"/>
    <property type="match status" value="1"/>
</dbReference>
<dbReference type="InterPro" id="IPR018060">
    <property type="entry name" value="HTH_AraC"/>
</dbReference>
<keyword evidence="3" id="KW-0804">Transcription</keyword>
<reference evidence="5 6" key="1">
    <citation type="submission" date="2023-01" db="EMBL/GenBank/DDBJ databases">
        <title>Novel species of the genus Vogesella isolated from rivers.</title>
        <authorList>
            <person name="Lu H."/>
        </authorList>
    </citation>
    <scope>NUCLEOTIDE SEQUENCE [LARGE SCALE GENOMIC DNA]</scope>
    <source>
        <strain evidence="5 6">DC21W</strain>
    </source>
</reference>
<dbReference type="SMART" id="SM00342">
    <property type="entry name" value="HTH_ARAC"/>
    <property type="match status" value="1"/>
</dbReference>
<dbReference type="Pfam" id="PF01965">
    <property type="entry name" value="DJ-1_PfpI"/>
    <property type="match status" value="1"/>
</dbReference>
<keyword evidence="1" id="KW-0805">Transcription regulation</keyword>
<feature type="domain" description="HTH araC/xylS-type" evidence="4">
    <location>
        <begin position="222"/>
        <end position="320"/>
    </location>
</feature>
<dbReference type="Gene3D" id="3.40.50.880">
    <property type="match status" value="1"/>
</dbReference>
<dbReference type="Pfam" id="PF12833">
    <property type="entry name" value="HTH_18"/>
    <property type="match status" value="1"/>
</dbReference>
<dbReference type="Gene3D" id="1.10.10.60">
    <property type="entry name" value="Homeodomain-like"/>
    <property type="match status" value="1"/>
</dbReference>
<evidence type="ECO:0000256" key="1">
    <source>
        <dbReference type="ARBA" id="ARBA00023015"/>
    </source>
</evidence>
<keyword evidence="6" id="KW-1185">Reference proteome</keyword>
<dbReference type="PANTHER" id="PTHR43130">
    <property type="entry name" value="ARAC-FAMILY TRANSCRIPTIONAL REGULATOR"/>
    <property type="match status" value="1"/>
</dbReference>
<dbReference type="InterPro" id="IPR009057">
    <property type="entry name" value="Homeodomain-like_sf"/>
</dbReference>
<evidence type="ECO:0000256" key="2">
    <source>
        <dbReference type="ARBA" id="ARBA00023125"/>
    </source>
</evidence>